<dbReference type="AlphaFoldDB" id="A0A834KZ46"/>
<keyword evidence="4" id="KW-0175">Coiled coil</keyword>
<evidence type="ECO:0000256" key="4">
    <source>
        <dbReference type="SAM" id="Coils"/>
    </source>
</evidence>
<dbReference type="EMBL" id="WKFB01000058">
    <property type="protein sequence ID" value="KAF6737497.1"/>
    <property type="molecule type" value="Genomic_DNA"/>
</dbReference>
<organism evidence="9 10">
    <name type="scientific">Oryzias melastigma</name>
    <name type="common">Marine medaka</name>
    <dbReference type="NCBI Taxonomy" id="30732"/>
    <lineage>
        <taxon>Eukaryota</taxon>
        <taxon>Metazoa</taxon>
        <taxon>Chordata</taxon>
        <taxon>Craniata</taxon>
        <taxon>Vertebrata</taxon>
        <taxon>Euteleostomi</taxon>
        <taxon>Actinopterygii</taxon>
        <taxon>Neopterygii</taxon>
        <taxon>Teleostei</taxon>
        <taxon>Neoteleostei</taxon>
        <taxon>Acanthomorphata</taxon>
        <taxon>Ovalentaria</taxon>
        <taxon>Atherinomorphae</taxon>
        <taxon>Beloniformes</taxon>
        <taxon>Adrianichthyidae</taxon>
        <taxon>Oryziinae</taxon>
        <taxon>Oryzias</taxon>
    </lineage>
</organism>
<dbReference type="PANTHER" id="PTHR10903">
    <property type="entry name" value="GTPASE, IMAP FAMILY MEMBER-RELATED"/>
    <property type="match status" value="1"/>
</dbReference>
<dbReference type="Pfam" id="PF04548">
    <property type="entry name" value="AIG1"/>
    <property type="match status" value="2"/>
</dbReference>
<feature type="domain" description="LRAT" evidence="8">
    <location>
        <begin position="782"/>
        <end position="896"/>
    </location>
</feature>
<dbReference type="InterPro" id="IPR007053">
    <property type="entry name" value="LRAT_dom"/>
</dbReference>
<proteinExistence type="inferred from homology"/>
<sequence>MMEEKKKELRELKEESKLLLEQNKALFKEKEVLQLSLGNLCSDVDEVKANMKKDSLQILSLTKDVEKLRRKLQLLETKEEVRTLLSALQLEDAPRENVISSMKHQHQTAPTAVEGAQQQRRTEAFERKRAQTTETPPPKSMMNSHRPPRAQIYEQKLLEILQRQDHQSPSGEEDIMATAKAVSELRVVLLGNICSLRSSVGNTVLGVNCLDVNREPDRCQRVSTITDNKQITLINTPDLQHPNLCGEKLTEFVKDLKSICGSGPHVFLLVLQPENFTNEQKQRLQSILQMFDSPDQHTLTLISTSREESSDVREKYLQDPLIGEFLSECKYEFIQNDELQPSKLWTTIDQILEENYGQYSVGFQGNIDSHLESPDRHGNQKKEKEAVADEYLNQSELMRKSSERIRGFTYSLLLLARRDEEQSPDSLRIVLIGKTGSGKSSSGNTILGRKEFKADSSQTSVTRVCQKAQGEVDGRPVFVVDTPGLFDTSLSNKEVYEEMVKCISLLAPGPHVFLLVIQIGRFTPEEMETLKLIKESFGEKSELFTIILFTRGDDLQHNEKTVEEYIEEGTNSLQKLIRDFGGRYHVFNNYDRNNQQQVSELITKIDSMVKNNGGSCFSNEMLEEAEAAIRKEMERILKEKEEEIRKEKEELKRKHEEEMQEMKRKMEAKMKKVQQESELKLKEMNENIKKEREQQQKDQEEREKRNKEREEEEERQREALKKQIEELDKKIQSTIEEKKTELEKERNEKQRSQEAWEKERREWWEKQKREEEERKQEEQKRLKRFEEQLEKEREKYEQKSKEKNEIRKELEEKEKQCFSNVTGDGIVKKGKLQEVAENNRWRVNNSLDKKYKPLSLNTIVKKACSRVGASLKYNLKEYNCEHFATEMRYGKAESRQVQDVRNETFFEGLVAIAAGIIAGVAMILGVHRS</sequence>
<evidence type="ECO:0000313" key="9">
    <source>
        <dbReference type="EMBL" id="KAF6737497.1"/>
    </source>
</evidence>
<feature type="coiled-coil region" evidence="4">
    <location>
        <begin position="2"/>
        <end position="29"/>
    </location>
</feature>
<evidence type="ECO:0000256" key="5">
    <source>
        <dbReference type="SAM" id="MobiDB-lite"/>
    </source>
</evidence>
<protein>
    <submittedName>
        <fullName evidence="9">GTPase IMAP family member 4</fullName>
    </submittedName>
</protein>
<dbReference type="InterPro" id="IPR027417">
    <property type="entry name" value="P-loop_NTPase"/>
</dbReference>
<dbReference type="FunFam" id="3.40.50.300:FF:000366">
    <property type="entry name" value="GTPase, IMAP family member 2"/>
    <property type="match status" value="1"/>
</dbReference>
<dbReference type="PROSITE" id="PS51720">
    <property type="entry name" value="G_AIG1"/>
    <property type="match status" value="1"/>
</dbReference>
<keyword evidence="6" id="KW-1133">Transmembrane helix</keyword>
<feature type="region of interest" description="Disordered" evidence="5">
    <location>
        <begin position="649"/>
        <end position="757"/>
    </location>
</feature>
<dbReference type="SUPFAM" id="SSF52540">
    <property type="entry name" value="P-loop containing nucleoside triphosphate hydrolases"/>
    <property type="match status" value="2"/>
</dbReference>
<dbReference type="GO" id="GO:0005525">
    <property type="term" value="F:GTP binding"/>
    <property type="evidence" value="ECO:0007669"/>
    <property type="project" value="UniProtKB-KW"/>
</dbReference>
<dbReference type="Gene3D" id="3.90.1720.10">
    <property type="entry name" value="endopeptidase domain like (from Nostoc punctiforme)"/>
    <property type="match status" value="1"/>
</dbReference>
<feature type="compositionally biased region" description="Basic and acidic residues" evidence="5">
    <location>
        <begin position="120"/>
        <end position="131"/>
    </location>
</feature>
<evidence type="ECO:0000259" key="8">
    <source>
        <dbReference type="PROSITE" id="PS51934"/>
    </source>
</evidence>
<reference evidence="9" key="1">
    <citation type="journal article" name="BMC Genomics">
        <title>Long-read sequencing and de novo genome assembly of marine medaka (Oryzias melastigma).</title>
        <authorList>
            <person name="Liang P."/>
            <person name="Saqib H.S.A."/>
            <person name="Ni X."/>
            <person name="Shen Y."/>
        </authorList>
    </citation>
    <scope>NUCLEOTIDE SEQUENCE</scope>
    <source>
        <strain evidence="9">Bigg-433</strain>
    </source>
</reference>
<dbReference type="Gene3D" id="3.40.50.300">
    <property type="entry name" value="P-loop containing nucleotide triphosphate hydrolases"/>
    <property type="match status" value="2"/>
</dbReference>
<feature type="transmembrane region" description="Helical" evidence="6">
    <location>
        <begin position="905"/>
        <end position="926"/>
    </location>
</feature>
<evidence type="ECO:0000259" key="7">
    <source>
        <dbReference type="PROSITE" id="PS51720"/>
    </source>
</evidence>
<keyword evidence="6" id="KW-0472">Membrane</keyword>
<name>A0A834KZ46_ORYME</name>
<feature type="region of interest" description="Disordered" evidence="5">
    <location>
        <begin position="101"/>
        <end position="146"/>
    </location>
</feature>
<dbReference type="PROSITE" id="PS51934">
    <property type="entry name" value="LRAT"/>
    <property type="match status" value="1"/>
</dbReference>
<keyword evidence="3" id="KW-0342">GTP-binding</keyword>
<feature type="compositionally biased region" description="Polar residues" evidence="5">
    <location>
        <begin position="101"/>
        <end position="110"/>
    </location>
</feature>
<comment type="similarity">
    <text evidence="1">Belongs to the TRAFAC class TrmE-Era-EngA-EngB-Septin-like GTPase superfamily. AIG1/Toc34/Toc159-like paraseptin GTPase family. IAN subfamily.</text>
</comment>
<evidence type="ECO:0000256" key="3">
    <source>
        <dbReference type="ARBA" id="ARBA00023134"/>
    </source>
</evidence>
<dbReference type="Pfam" id="PF04970">
    <property type="entry name" value="LRAT"/>
    <property type="match status" value="1"/>
</dbReference>
<evidence type="ECO:0000256" key="6">
    <source>
        <dbReference type="SAM" id="Phobius"/>
    </source>
</evidence>
<dbReference type="Proteomes" id="UP000646548">
    <property type="component" value="Unassembled WGS sequence"/>
</dbReference>
<evidence type="ECO:0000256" key="2">
    <source>
        <dbReference type="ARBA" id="ARBA00022741"/>
    </source>
</evidence>
<comment type="caution">
    <text evidence="9">The sequence shown here is derived from an EMBL/GenBank/DDBJ whole genome shotgun (WGS) entry which is preliminary data.</text>
</comment>
<evidence type="ECO:0000313" key="10">
    <source>
        <dbReference type="Proteomes" id="UP000646548"/>
    </source>
</evidence>
<accession>A0A834KZ46</accession>
<keyword evidence="6" id="KW-0812">Transmembrane</keyword>
<keyword evidence="2" id="KW-0547">Nucleotide-binding</keyword>
<dbReference type="InterPro" id="IPR045058">
    <property type="entry name" value="GIMA/IAN/Toc"/>
</dbReference>
<dbReference type="PANTHER" id="PTHR10903:SF188">
    <property type="entry name" value="GTPASE IMAP FAMILY MEMBER 2-LIKE-RELATED"/>
    <property type="match status" value="1"/>
</dbReference>
<gene>
    <name evidence="9" type="ORF">FQA47_001228</name>
</gene>
<dbReference type="InterPro" id="IPR006703">
    <property type="entry name" value="G_AIG1"/>
</dbReference>
<dbReference type="CDD" id="cd01852">
    <property type="entry name" value="AIG1"/>
    <property type="match status" value="1"/>
</dbReference>
<feature type="domain" description="AIG1-type G" evidence="7">
    <location>
        <begin position="424"/>
        <end position="626"/>
    </location>
</feature>
<evidence type="ECO:0000256" key="1">
    <source>
        <dbReference type="ARBA" id="ARBA00008535"/>
    </source>
</evidence>